<organism evidence="1 2">
    <name type="scientific">Arthrobacter pigmenti</name>
    <dbReference type="NCBI Taxonomy" id="271432"/>
    <lineage>
        <taxon>Bacteria</taxon>
        <taxon>Bacillati</taxon>
        <taxon>Actinomycetota</taxon>
        <taxon>Actinomycetes</taxon>
        <taxon>Micrococcales</taxon>
        <taxon>Micrococcaceae</taxon>
        <taxon>Arthrobacter</taxon>
    </lineage>
</organism>
<keyword evidence="2" id="KW-1185">Reference proteome</keyword>
<evidence type="ECO:0000313" key="1">
    <source>
        <dbReference type="EMBL" id="NJC22616.1"/>
    </source>
</evidence>
<name>A0A846RU97_9MICC</name>
<sequence length="49" mass="4927">MVSNHELVHAGSRSLVAVASALGVLAALKAGSALKDAVMVLSTMDEAAY</sequence>
<reference evidence="1 2" key="1">
    <citation type="submission" date="2020-03" db="EMBL/GenBank/DDBJ databases">
        <title>Sequencing the genomes of 1000 actinobacteria strains.</title>
        <authorList>
            <person name="Klenk H.-P."/>
        </authorList>
    </citation>
    <scope>NUCLEOTIDE SEQUENCE [LARGE SCALE GENOMIC DNA]</scope>
    <source>
        <strain evidence="1 2">DSM 16403</strain>
    </source>
</reference>
<protein>
    <submittedName>
        <fullName evidence="1">Uncharacterized protein</fullName>
    </submittedName>
</protein>
<dbReference type="AlphaFoldDB" id="A0A846RU97"/>
<evidence type="ECO:0000313" key="2">
    <source>
        <dbReference type="Proteomes" id="UP000547458"/>
    </source>
</evidence>
<comment type="caution">
    <text evidence="1">The sequence shown here is derived from an EMBL/GenBank/DDBJ whole genome shotgun (WGS) entry which is preliminary data.</text>
</comment>
<dbReference type="EMBL" id="JAATJL010000001">
    <property type="protein sequence ID" value="NJC22616.1"/>
    <property type="molecule type" value="Genomic_DNA"/>
</dbReference>
<gene>
    <name evidence="1" type="ORF">BJ994_001692</name>
</gene>
<accession>A0A846RU97</accession>
<dbReference type="Proteomes" id="UP000547458">
    <property type="component" value="Unassembled WGS sequence"/>
</dbReference>
<dbReference type="RefSeq" id="WP_167993322.1">
    <property type="nucleotide sequence ID" value="NZ_JAATJL010000001.1"/>
</dbReference>
<proteinExistence type="predicted"/>